<name>A0A1H0VXL6_9CLOT</name>
<protein>
    <submittedName>
        <fullName evidence="1">Uncharacterized protein</fullName>
    </submittedName>
</protein>
<keyword evidence="2" id="KW-1185">Reference proteome</keyword>
<dbReference type="Proteomes" id="UP000198597">
    <property type="component" value="Unassembled WGS sequence"/>
</dbReference>
<evidence type="ECO:0000313" key="1">
    <source>
        <dbReference type="EMBL" id="SDP83001.1"/>
    </source>
</evidence>
<organism evidence="1 2">
    <name type="scientific">Clostridium gasigenes</name>
    <dbReference type="NCBI Taxonomy" id="94869"/>
    <lineage>
        <taxon>Bacteria</taxon>
        <taxon>Bacillati</taxon>
        <taxon>Bacillota</taxon>
        <taxon>Clostridia</taxon>
        <taxon>Eubacteriales</taxon>
        <taxon>Clostridiaceae</taxon>
        <taxon>Clostridium</taxon>
    </lineage>
</organism>
<proteinExistence type="predicted"/>
<dbReference type="EMBL" id="FNJM01000021">
    <property type="protein sequence ID" value="SDP83001.1"/>
    <property type="molecule type" value="Genomic_DNA"/>
</dbReference>
<dbReference type="RefSeq" id="WP_089973437.1">
    <property type="nucleotide sequence ID" value="NZ_FNJM01000021.1"/>
</dbReference>
<evidence type="ECO:0000313" key="2">
    <source>
        <dbReference type="Proteomes" id="UP000198597"/>
    </source>
</evidence>
<reference evidence="1 2" key="1">
    <citation type="submission" date="2016-10" db="EMBL/GenBank/DDBJ databases">
        <authorList>
            <person name="de Groot N.N."/>
        </authorList>
    </citation>
    <scope>NUCLEOTIDE SEQUENCE [LARGE SCALE GENOMIC DNA]</scope>
    <source>
        <strain evidence="1 2">DSM 12272</strain>
    </source>
</reference>
<dbReference type="AlphaFoldDB" id="A0A1H0VXL6"/>
<accession>A0A1H0VXL6</accession>
<dbReference type="OrthoDB" id="1822027at2"/>
<gene>
    <name evidence="1" type="ORF">SAMN04488529_12122</name>
</gene>
<sequence length="111" mass="12822">MEWVGLMALGLILCYSSYPAKIKKLETKLKDIERNMKGENSMSKILSKLINSKCKLITREYLAIVSSKEIECTILDVDDEWIKFTFTDKKGITKTKIMRIDSIDRVDLLDN</sequence>